<keyword evidence="3" id="KW-1185">Reference proteome</keyword>
<dbReference type="PROSITE" id="PS51094">
    <property type="entry name" value="PTS_EIIA_TYPE_2"/>
    <property type="match status" value="1"/>
</dbReference>
<dbReference type="InterPro" id="IPR016152">
    <property type="entry name" value="PTrfase/Anion_transptr"/>
</dbReference>
<organism evidence="2 3">
    <name type="scientific">Anaerosalibacter massiliensis</name>
    <dbReference type="NCBI Taxonomy" id="1347392"/>
    <lineage>
        <taxon>Bacteria</taxon>
        <taxon>Bacillati</taxon>
        <taxon>Bacillota</taxon>
        <taxon>Tissierellia</taxon>
        <taxon>Tissierellales</taxon>
        <taxon>Sporanaerobacteraceae</taxon>
        <taxon>Anaerosalibacter</taxon>
    </lineage>
</organism>
<evidence type="ECO:0000313" key="3">
    <source>
        <dbReference type="Proteomes" id="UP001142078"/>
    </source>
</evidence>
<dbReference type="CDD" id="cd00211">
    <property type="entry name" value="PTS_IIA_fru"/>
    <property type="match status" value="1"/>
</dbReference>
<gene>
    <name evidence="2" type="ORF">NSA23_13540</name>
</gene>
<feature type="domain" description="PTS EIIA type-2" evidence="1">
    <location>
        <begin position="10"/>
        <end position="154"/>
    </location>
</feature>
<proteinExistence type="predicted"/>
<dbReference type="EMBL" id="JANJZL010000012">
    <property type="protein sequence ID" value="MCR2045127.1"/>
    <property type="molecule type" value="Genomic_DNA"/>
</dbReference>
<dbReference type="Gene3D" id="3.40.930.10">
    <property type="entry name" value="Mannitol-specific EII, Chain A"/>
    <property type="match status" value="1"/>
</dbReference>
<evidence type="ECO:0000259" key="1">
    <source>
        <dbReference type="PROSITE" id="PS51094"/>
    </source>
</evidence>
<keyword evidence="2" id="KW-0762">Sugar transport</keyword>
<accession>A0A9X2MHA0</accession>
<evidence type="ECO:0000313" key="2">
    <source>
        <dbReference type="EMBL" id="MCR2045127.1"/>
    </source>
</evidence>
<protein>
    <submittedName>
        <fullName evidence="2">PTS sugar transporter subunit IIA</fullName>
    </submittedName>
</protein>
<keyword evidence="2" id="KW-0813">Transport</keyword>
<dbReference type="AlphaFoldDB" id="A0A9X2MHA0"/>
<reference evidence="2" key="1">
    <citation type="submission" date="2022-07" db="EMBL/GenBank/DDBJ databases">
        <title>Enhanced cultured diversity of the mouse gut microbiota enables custom-made synthetic communities.</title>
        <authorList>
            <person name="Afrizal A."/>
        </authorList>
    </citation>
    <scope>NUCLEOTIDE SEQUENCE</scope>
    <source>
        <strain evidence="2">DSM 29482</strain>
    </source>
</reference>
<sequence>MRKDNMEDKNILSLDNIILNSKLHCKEEVIDKLFDILVDSGAVLDKKTFIEDIYERESRGFTFAGDYLAIPHSFSNCVAWPQIAIIRTNNAFVWDENENLVKLVIMLAIPESTEREKELEILKNIVYSLGDVNLVKDLLEVNTKEELIKLIYSYADNQ</sequence>
<name>A0A9X2MHA0_9FIRM</name>
<comment type="caution">
    <text evidence="2">The sequence shown here is derived from an EMBL/GenBank/DDBJ whole genome shotgun (WGS) entry which is preliminary data.</text>
</comment>
<dbReference type="InterPro" id="IPR051541">
    <property type="entry name" value="PTS_SugarTrans_NitroReg"/>
</dbReference>
<dbReference type="PANTHER" id="PTHR47738">
    <property type="entry name" value="PTS SYSTEM FRUCTOSE-LIKE EIIA COMPONENT-RELATED"/>
    <property type="match status" value="1"/>
</dbReference>
<dbReference type="Pfam" id="PF00359">
    <property type="entry name" value="PTS_EIIA_2"/>
    <property type="match status" value="1"/>
</dbReference>
<dbReference type="InterPro" id="IPR002178">
    <property type="entry name" value="PTS_EIIA_type-2_dom"/>
</dbReference>
<dbReference type="RefSeq" id="WP_222704724.1">
    <property type="nucleotide sequence ID" value="NZ_CABKTM010000014.1"/>
</dbReference>
<dbReference type="Proteomes" id="UP001142078">
    <property type="component" value="Unassembled WGS sequence"/>
</dbReference>
<dbReference type="SUPFAM" id="SSF55804">
    <property type="entry name" value="Phoshotransferase/anion transport protein"/>
    <property type="match status" value="1"/>
</dbReference>
<dbReference type="PANTHER" id="PTHR47738:SF2">
    <property type="entry name" value="PTS SYSTEM FRUCTOSE-LIKE EIIA COMPONENT"/>
    <property type="match status" value="1"/>
</dbReference>